<evidence type="ECO:0000256" key="2">
    <source>
        <dbReference type="ARBA" id="ARBA00022737"/>
    </source>
</evidence>
<feature type="domain" description="C2H2-type" evidence="6">
    <location>
        <begin position="87"/>
        <end position="117"/>
    </location>
</feature>
<dbReference type="InterPro" id="IPR013087">
    <property type="entry name" value="Znf_C2H2_type"/>
</dbReference>
<accession>A0A8S3ZE73</accession>
<dbReference type="Proteomes" id="UP000678393">
    <property type="component" value="Unassembled WGS sequence"/>
</dbReference>
<feature type="compositionally biased region" description="Low complexity" evidence="5">
    <location>
        <begin position="151"/>
        <end position="167"/>
    </location>
</feature>
<sequence length="734" mass="78948">MTAPPTDTSATKSLPGAVTHLSRLPQFESAAVAATDNMATNASACSRPGISYLSLLSLCCPPADIPLPLPVFVPSKAFIVEADHNPFKCPHQGCNKAFRKENLLTYHIKYYHTQSEPAGSLACDTMGSVTSPLLQSPVGTPGIRKRRKKTSSICSTDSDVSVSSKGKSSCKRYRDSEFSSLAAATSPDILGRDLWTDGKQPHMSHHSATEEFVAVDTEDEDMEADVVNCVCGLRETSGLMIQVSIRDSCRYMFDMGWERRGELPSFPFVSDSSMEHLKSIACECNEMISAIQAIKAALHSTRRQIKISKEDADPEFQLWQTDWDNWTKPEEDLTLTPRSGDPDPSPTPSTFLFSAAPHPDITSATTEVCSPSIMVSSSDPLLQSMLHVTATLAEAASILDLPPVMSQPSTTEASTSAVTPPAVGSHTDILSLAGSNPAPLITPSSSSSCAGHSHTMTSFQAQAGGLVRDLFSGCHGDNPQSSSADRIQDMDCRTESSEEKETEQPSPVDEKTKSDGGSNNTVLLQLGSERFPEPSSSGLQLASAGTSSSNPAVCNGVCLDVKTNGRDFSLETVSSCALMSPGRDAAERHGSLSLLVGGDSQDQLSSSSLSARLDRTVEMNDSTHVTSLYLDPQVDGDDDDDVPDNDTDTAEESLDPYRNCEQNLLIHVSRVHSDIEKQLELLEQQITDLETSEHSNPTVHLTEDNVLNDVPALKKSLSKLCRNLASLEKLCVHH</sequence>
<dbReference type="GO" id="GO:0005634">
    <property type="term" value="C:nucleus"/>
    <property type="evidence" value="ECO:0007669"/>
    <property type="project" value="UniProtKB-SubCell"/>
</dbReference>
<dbReference type="PROSITE" id="PS00028">
    <property type="entry name" value="ZINC_FINGER_C2H2_1"/>
    <property type="match status" value="1"/>
</dbReference>
<feature type="region of interest" description="Disordered" evidence="5">
    <location>
        <begin position="327"/>
        <end position="352"/>
    </location>
</feature>
<evidence type="ECO:0000256" key="3">
    <source>
        <dbReference type="ARBA" id="ARBA00023242"/>
    </source>
</evidence>
<comment type="caution">
    <text evidence="7">The sequence shown here is derived from an EMBL/GenBank/DDBJ whole genome shotgun (WGS) entry which is preliminary data.</text>
</comment>
<feature type="compositionally biased region" description="Polar residues" evidence="5">
    <location>
        <begin position="534"/>
        <end position="550"/>
    </location>
</feature>
<keyword evidence="3" id="KW-0539">Nucleus</keyword>
<dbReference type="SUPFAM" id="SSF57667">
    <property type="entry name" value="beta-beta-alpha zinc fingers"/>
    <property type="match status" value="1"/>
</dbReference>
<keyword evidence="4" id="KW-0862">Zinc</keyword>
<dbReference type="Gene3D" id="3.30.160.60">
    <property type="entry name" value="Classic Zinc Finger"/>
    <property type="match status" value="1"/>
</dbReference>
<keyword evidence="4" id="KW-0479">Metal-binding</keyword>
<evidence type="ECO:0000313" key="7">
    <source>
        <dbReference type="EMBL" id="CAG5125332.1"/>
    </source>
</evidence>
<evidence type="ECO:0000256" key="5">
    <source>
        <dbReference type="SAM" id="MobiDB-lite"/>
    </source>
</evidence>
<protein>
    <recommendedName>
        <fullName evidence="6">C2H2-type domain-containing protein</fullName>
    </recommendedName>
</protein>
<organism evidence="7 8">
    <name type="scientific">Candidula unifasciata</name>
    <dbReference type="NCBI Taxonomy" id="100452"/>
    <lineage>
        <taxon>Eukaryota</taxon>
        <taxon>Metazoa</taxon>
        <taxon>Spiralia</taxon>
        <taxon>Lophotrochozoa</taxon>
        <taxon>Mollusca</taxon>
        <taxon>Gastropoda</taxon>
        <taxon>Heterobranchia</taxon>
        <taxon>Euthyneura</taxon>
        <taxon>Panpulmonata</taxon>
        <taxon>Eupulmonata</taxon>
        <taxon>Stylommatophora</taxon>
        <taxon>Helicina</taxon>
        <taxon>Helicoidea</taxon>
        <taxon>Geomitridae</taxon>
        <taxon>Candidula</taxon>
    </lineage>
</organism>
<name>A0A8S3ZE73_9EUPU</name>
<dbReference type="PROSITE" id="PS50157">
    <property type="entry name" value="ZINC_FINGER_C2H2_2"/>
    <property type="match status" value="1"/>
</dbReference>
<dbReference type="InterPro" id="IPR043449">
    <property type="entry name" value="PHF20-like"/>
</dbReference>
<feature type="compositionally biased region" description="Acidic residues" evidence="5">
    <location>
        <begin position="634"/>
        <end position="653"/>
    </location>
</feature>
<keyword evidence="8" id="KW-1185">Reference proteome</keyword>
<dbReference type="AlphaFoldDB" id="A0A8S3ZE73"/>
<dbReference type="GO" id="GO:0008270">
    <property type="term" value="F:zinc ion binding"/>
    <property type="evidence" value="ECO:0007669"/>
    <property type="project" value="UniProtKB-KW"/>
</dbReference>
<dbReference type="InterPro" id="IPR036236">
    <property type="entry name" value="Znf_C2H2_sf"/>
</dbReference>
<dbReference type="EMBL" id="CAJHNH020002026">
    <property type="protein sequence ID" value="CAG5125332.1"/>
    <property type="molecule type" value="Genomic_DNA"/>
</dbReference>
<reference evidence="7" key="1">
    <citation type="submission" date="2021-04" db="EMBL/GenBank/DDBJ databases">
        <authorList>
            <consortium name="Molecular Ecology Group"/>
        </authorList>
    </citation>
    <scope>NUCLEOTIDE SEQUENCE</scope>
</reference>
<gene>
    <name evidence="7" type="ORF">CUNI_LOCUS10890</name>
</gene>
<dbReference type="GO" id="GO:0006357">
    <property type="term" value="P:regulation of transcription by RNA polymerase II"/>
    <property type="evidence" value="ECO:0007669"/>
    <property type="project" value="TreeGrafter"/>
</dbReference>
<evidence type="ECO:0000256" key="1">
    <source>
        <dbReference type="ARBA" id="ARBA00004123"/>
    </source>
</evidence>
<evidence type="ECO:0000313" key="8">
    <source>
        <dbReference type="Proteomes" id="UP000678393"/>
    </source>
</evidence>
<feature type="region of interest" description="Disordered" evidence="5">
    <location>
        <begin position="472"/>
        <end position="550"/>
    </location>
</feature>
<dbReference type="SMART" id="SM00355">
    <property type="entry name" value="ZnF_C2H2"/>
    <property type="match status" value="1"/>
</dbReference>
<feature type="region of interest" description="Disordered" evidence="5">
    <location>
        <begin position="624"/>
        <end position="653"/>
    </location>
</feature>
<dbReference type="GO" id="GO:0044545">
    <property type="term" value="C:NSL complex"/>
    <property type="evidence" value="ECO:0007669"/>
    <property type="project" value="TreeGrafter"/>
</dbReference>
<dbReference type="PANTHER" id="PTHR15856">
    <property type="entry name" value="PHD FINGER PROTEIN 20-RELATED"/>
    <property type="match status" value="1"/>
</dbReference>
<proteinExistence type="predicted"/>
<feature type="compositionally biased region" description="Basic and acidic residues" evidence="5">
    <location>
        <begin position="486"/>
        <end position="514"/>
    </location>
</feature>
<keyword evidence="4" id="KW-0863">Zinc-finger</keyword>
<dbReference type="PANTHER" id="PTHR15856:SF51">
    <property type="entry name" value="MBD-R2"/>
    <property type="match status" value="1"/>
</dbReference>
<feature type="region of interest" description="Disordered" evidence="5">
    <location>
        <begin position="134"/>
        <end position="167"/>
    </location>
</feature>
<comment type="subcellular location">
    <subcellularLocation>
        <location evidence="1">Nucleus</location>
    </subcellularLocation>
</comment>
<evidence type="ECO:0000259" key="6">
    <source>
        <dbReference type="PROSITE" id="PS50157"/>
    </source>
</evidence>
<feature type="region of interest" description="Disordered" evidence="5">
    <location>
        <begin position="428"/>
        <end position="453"/>
    </location>
</feature>
<evidence type="ECO:0000256" key="4">
    <source>
        <dbReference type="PROSITE-ProRule" id="PRU00042"/>
    </source>
</evidence>
<dbReference type="OrthoDB" id="161570at2759"/>
<keyword evidence="2" id="KW-0677">Repeat</keyword>